<sequence length="103" mass="11595">MGRVVSENSGGMGRGCTTGCAADAPVAEESRDGSNSTISVHRRPEEEELRKRDNLPWVPFILFVRHFDATNKQTVKPSILRKVRFCCWDEVSGIFDDDRLLNI</sequence>
<keyword evidence="3" id="KW-1185">Reference proteome</keyword>
<protein>
    <submittedName>
        <fullName evidence="2">Uncharacterized protein</fullName>
    </submittedName>
</protein>
<name>A0A016VBU0_9BILA</name>
<reference evidence="3" key="1">
    <citation type="journal article" date="2015" name="Nat. Genet.">
        <title>The genome and transcriptome of the zoonotic hookworm Ancylostoma ceylanicum identify infection-specific gene families.</title>
        <authorList>
            <person name="Schwarz E.M."/>
            <person name="Hu Y."/>
            <person name="Antoshechkin I."/>
            <person name="Miller M.M."/>
            <person name="Sternberg P.W."/>
            <person name="Aroian R.V."/>
        </authorList>
    </citation>
    <scope>NUCLEOTIDE SEQUENCE</scope>
    <source>
        <strain evidence="3">HY135</strain>
    </source>
</reference>
<dbReference type="AlphaFoldDB" id="A0A016VBU0"/>
<proteinExistence type="predicted"/>
<evidence type="ECO:0000313" key="3">
    <source>
        <dbReference type="Proteomes" id="UP000024635"/>
    </source>
</evidence>
<accession>A0A016VBU0</accession>
<dbReference type="Proteomes" id="UP000024635">
    <property type="component" value="Unassembled WGS sequence"/>
</dbReference>
<gene>
    <name evidence="2" type="primary">Acey_s0012.g1702</name>
    <name evidence="2" type="ORF">Y032_0012g1702</name>
</gene>
<feature type="region of interest" description="Disordered" evidence="1">
    <location>
        <begin position="1"/>
        <end position="50"/>
    </location>
</feature>
<organism evidence="2 3">
    <name type="scientific">Ancylostoma ceylanicum</name>
    <dbReference type="NCBI Taxonomy" id="53326"/>
    <lineage>
        <taxon>Eukaryota</taxon>
        <taxon>Metazoa</taxon>
        <taxon>Ecdysozoa</taxon>
        <taxon>Nematoda</taxon>
        <taxon>Chromadorea</taxon>
        <taxon>Rhabditida</taxon>
        <taxon>Rhabditina</taxon>
        <taxon>Rhabditomorpha</taxon>
        <taxon>Strongyloidea</taxon>
        <taxon>Ancylostomatidae</taxon>
        <taxon>Ancylostomatinae</taxon>
        <taxon>Ancylostoma</taxon>
    </lineage>
</organism>
<comment type="caution">
    <text evidence="2">The sequence shown here is derived from an EMBL/GenBank/DDBJ whole genome shotgun (WGS) entry which is preliminary data.</text>
</comment>
<evidence type="ECO:0000313" key="2">
    <source>
        <dbReference type="EMBL" id="EYC25104.1"/>
    </source>
</evidence>
<evidence type="ECO:0000256" key="1">
    <source>
        <dbReference type="SAM" id="MobiDB-lite"/>
    </source>
</evidence>
<dbReference type="EMBL" id="JARK01001348">
    <property type="protein sequence ID" value="EYC25104.1"/>
    <property type="molecule type" value="Genomic_DNA"/>
</dbReference>